<evidence type="ECO:0000259" key="2">
    <source>
        <dbReference type="Pfam" id="PF02911"/>
    </source>
</evidence>
<dbReference type="Gene3D" id="3.40.50.12230">
    <property type="match status" value="1"/>
</dbReference>
<dbReference type="SUPFAM" id="SSF53328">
    <property type="entry name" value="Formyltransferase"/>
    <property type="match status" value="1"/>
</dbReference>
<evidence type="ECO:0000313" key="4">
    <source>
        <dbReference type="Proteomes" id="UP000195667"/>
    </source>
</evidence>
<dbReference type="AlphaFoldDB" id="A0A1R4H6V3"/>
<gene>
    <name evidence="3" type="ORF">CRENPOLYSF1_230038</name>
</gene>
<accession>A0A1R4H6V3</accession>
<dbReference type="Proteomes" id="UP000195667">
    <property type="component" value="Unassembled WGS sequence"/>
</dbReference>
<dbReference type="GO" id="GO:0004479">
    <property type="term" value="F:methionyl-tRNA formyltransferase activity"/>
    <property type="evidence" value="ECO:0007669"/>
    <property type="project" value="TreeGrafter"/>
</dbReference>
<dbReference type="InterPro" id="IPR036477">
    <property type="entry name" value="Formyl_transf_N_sf"/>
</dbReference>
<dbReference type="InterPro" id="IPR002376">
    <property type="entry name" value="Formyl_transf_N"/>
</dbReference>
<reference evidence="4" key="1">
    <citation type="submission" date="2017-02" db="EMBL/GenBank/DDBJ databases">
        <authorList>
            <person name="Daims H."/>
        </authorList>
    </citation>
    <scope>NUCLEOTIDE SEQUENCE [LARGE SCALE GENOMIC DNA]</scope>
</reference>
<dbReference type="PANTHER" id="PTHR11138:SF5">
    <property type="entry name" value="METHIONYL-TRNA FORMYLTRANSFERASE, MITOCHONDRIAL"/>
    <property type="match status" value="1"/>
</dbReference>
<feature type="domain" description="Formyl transferase N-terminal" evidence="1">
    <location>
        <begin position="76"/>
        <end position="175"/>
    </location>
</feature>
<keyword evidence="3" id="KW-0808">Transferase</keyword>
<feature type="domain" description="Formyl transferase C-terminal" evidence="2">
    <location>
        <begin position="213"/>
        <end position="285"/>
    </location>
</feature>
<keyword evidence="4" id="KW-1185">Reference proteome</keyword>
<organism evidence="3 4">
    <name type="scientific">Crenothrix polyspora</name>
    <dbReference type="NCBI Taxonomy" id="360316"/>
    <lineage>
        <taxon>Bacteria</taxon>
        <taxon>Pseudomonadati</taxon>
        <taxon>Pseudomonadota</taxon>
        <taxon>Gammaproteobacteria</taxon>
        <taxon>Methylococcales</taxon>
        <taxon>Crenotrichaceae</taxon>
        <taxon>Crenothrix</taxon>
    </lineage>
</organism>
<dbReference type="InterPro" id="IPR005793">
    <property type="entry name" value="Formyl_trans_C"/>
</dbReference>
<protein>
    <submittedName>
        <fullName evidence="3">Methionyl-tRNA formyltransferase</fullName>
    </submittedName>
</protein>
<dbReference type="PANTHER" id="PTHR11138">
    <property type="entry name" value="METHIONYL-TRNA FORMYLTRANSFERASE"/>
    <property type="match status" value="1"/>
</dbReference>
<proteinExistence type="predicted"/>
<dbReference type="Pfam" id="PF02911">
    <property type="entry name" value="Formyl_trans_C"/>
    <property type="match status" value="1"/>
</dbReference>
<dbReference type="InterPro" id="IPR011034">
    <property type="entry name" value="Formyl_transferase-like_C_sf"/>
</dbReference>
<dbReference type="EMBL" id="FUKI01000097">
    <property type="protein sequence ID" value="SJM92018.1"/>
    <property type="molecule type" value="Genomic_DNA"/>
</dbReference>
<dbReference type="Pfam" id="PF00551">
    <property type="entry name" value="Formyl_trans_N"/>
    <property type="match status" value="1"/>
</dbReference>
<name>A0A1R4H6V3_9GAMM</name>
<dbReference type="SUPFAM" id="SSF50486">
    <property type="entry name" value="FMT C-terminal domain-like"/>
    <property type="match status" value="1"/>
</dbReference>
<evidence type="ECO:0000259" key="1">
    <source>
        <dbReference type="Pfam" id="PF00551"/>
    </source>
</evidence>
<sequence length="292" mass="33674">MNRSYLLIILCFTFIDDHMKIAYFGYDFFWKCLEYLLNNDNEIIKVFTYKTDNTYNFNYKITDLLSNKSIPVQFGKATENDIQKLVDSGCELIVSAAYPYKIPIINDLKGINIHPTLLPQGRGPWPLPYIILNKLVESGVTIHKLNEKFDSGDILIQGSYPVSEKDNLESISCKSQIVAIDILQRLMFDFDKYWINSKPQGEGSYWAFPSDDKQTIKWNDSVDNIDRIARAFGKLESTANFAEKIWVIRDLSVWKQNHNYEIGSVVHETNKEVVVAASDGLVCLRFFSEYLV</sequence>
<evidence type="ECO:0000313" key="3">
    <source>
        <dbReference type="EMBL" id="SJM92018.1"/>
    </source>
</evidence>